<dbReference type="Gene3D" id="3.40.50.1820">
    <property type="entry name" value="alpha/beta hydrolase"/>
    <property type="match status" value="1"/>
</dbReference>
<gene>
    <name evidence="3" type="ORF">SNE35_31250</name>
</gene>
<feature type="signal peptide" evidence="1">
    <location>
        <begin position="1"/>
        <end position="27"/>
    </location>
</feature>
<keyword evidence="4" id="KW-1185">Reference proteome</keyword>
<protein>
    <submittedName>
        <fullName evidence="3">Alpha/beta hydrolase</fullName>
    </submittedName>
</protein>
<dbReference type="InterPro" id="IPR052897">
    <property type="entry name" value="Sec-Metab_Biosynth_Hydrolase"/>
</dbReference>
<evidence type="ECO:0000313" key="3">
    <source>
        <dbReference type="EMBL" id="MDY0749017.1"/>
    </source>
</evidence>
<organism evidence="3 4">
    <name type="scientific">Roseateles agri</name>
    <dbReference type="NCBI Taxonomy" id="3098619"/>
    <lineage>
        <taxon>Bacteria</taxon>
        <taxon>Pseudomonadati</taxon>
        <taxon>Pseudomonadota</taxon>
        <taxon>Betaproteobacteria</taxon>
        <taxon>Burkholderiales</taxon>
        <taxon>Sphaerotilaceae</taxon>
        <taxon>Roseateles</taxon>
    </lineage>
</organism>
<accession>A0ABU5DRS2</accession>
<evidence type="ECO:0000256" key="1">
    <source>
        <dbReference type="SAM" id="SignalP"/>
    </source>
</evidence>
<dbReference type="InterPro" id="IPR000073">
    <property type="entry name" value="AB_hydrolase_1"/>
</dbReference>
<dbReference type="PANTHER" id="PTHR37017">
    <property type="entry name" value="AB HYDROLASE-1 DOMAIN-CONTAINING PROTEIN-RELATED"/>
    <property type="match status" value="1"/>
</dbReference>
<dbReference type="RefSeq" id="WP_320426984.1">
    <property type="nucleotide sequence ID" value="NZ_JAXCLA010000013.1"/>
</dbReference>
<feature type="chain" id="PRO_5045491658" evidence="1">
    <location>
        <begin position="28"/>
        <end position="269"/>
    </location>
</feature>
<comment type="caution">
    <text evidence="3">The sequence shown here is derived from an EMBL/GenBank/DDBJ whole genome shotgun (WGS) entry which is preliminary data.</text>
</comment>
<evidence type="ECO:0000313" key="4">
    <source>
        <dbReference type="Proteomes" id="UP001285263"/>
    </source>
</evidence>
<dbReference type="Pfam" id="PF12697">
    <property type="entry name" value="Abhydrolase_6"/>
    <property type="match status" value="1"/>
</dbReference>
<sequence>MISLKPHAMRALVSFFIILLLSGLATAHETQQESASGSPLRNRTVVLVHGFFADAGCWSDVIRILQKIGVRVVAVENPLASLAGDAEATRRVIDAQQGQVVLVGHSWGGAVITQAGVNPKVSSLVFVAAFAPDQGMSVENLISGFPPAPWTATLQRDDSGNLSLSEAGYMTYFAPDLPAHQARVLAAEQGATFGETLLQPVSQAAWHVKPSWYVLAENDQMIPPELQRAMSSRMKARVVPVRSSHVVMLSHPEAVAAVILEAVLARPND</sequence>
<dbReference type="SUPFAM" id="SSF53474">
    <property type="entry name" value="alpha/beta-Hydrolases"/>
    <property type="match status" value="1"/>
</dbReference>
<evidence type="ECO:0000259" key="2">
    <source>
        <dbReference type="Pfam" id="PF12697"/>
    </source>
</evidence>
<keyword evidence="3" id="KW-0378">Hydrolase</keyword>
<feature type="domain" description="AB hydrolase-1" evidence="2">
    <location>
        <begin position="45"/>
        <end position="258"/>
    </location>
</feature>
<dbReference type="EMBL" id="JAXCLA010000013">
    <property type="protein sequence ID" value="MDY0749017.1"/>
    <property type="molecule type" value="Genomic_DNA"/>
</dbReference>
<dbReference type="Proteomes" id="UP001285263">
    <property type="component" value="Unassembled WGS sequence"/>
</dbReference>
<keyword evidence="1" id="KW-0732">Signal</keyword>
<name>A0ABU5DRS2_9BURK</name>
<reference evidence="3 4" key="1">
    <citation type="submission" date="2023-11" db="EMBL/GenBank/DDBJ databases">
        <title>Paucibacter sp. nov., isolated from fresh soil in Korea.</title>
        <authorList>
            <person name="Le N.T.T."/>
        </authorList>
    </citation>
    <scope>NUCLEOTIDE SEQUENCE [LARGE SCALE GENOMIC DNA]</scope>
    <source>
        <strain evidence="3 4">R3-3</strain>
    </source>
</reference>
<dbReference type="PANTHER" id="PTHR37017:SF11">
    <property type="entry name" value="ESTERASE_LIPASE_THIOESTERASE DOMAIN-CONTAINING PROTEIN"/>
    <property type="match status" value="1"/>
</dbReference>
<proteinExistence type="predicted"/>
<dbReference type="GO" id="GO:0016787">
    <property type="term" value="F:hydrolase activity"/>
    <property type="evidence" value="ECO:0007669"/>
    <property type="project" value="UniProtKB-KW"/>
</dbReference>
<dbReference type="InterPro" id="IPR029058">
    <property type="entry name" value="AB_hydrolase_fold"/>
</dbReference>